<dbReference type="EMBL" id="QBKT01000021">
    <property type="protein sequence ID" value="PTX55288.1"/>
    <property type="molecule type" value="Genomic_DNA"/>
</dbReference>
<reference evidence="1 2" key="1">
    <citation type="submission" date="2018-04" db="EMBL/GenBank/DDBJ databases">
        <title>Genomic Encyclopedia of Archaeal and Bacterial Type Strains, Phase II (KMG-II): from individual species to whole genera.</title>
        <authorList>
            <person name="Goeker M."/>
        </authorList>
    </citation>
    <scope>NUCLEOTIDE SEQUENCE [LARGE SCALE GENOMIC DNA]</scope>
    <source>
        <strain evidence="1 2">DSM 25731</strain>
    </source>
</reference>
<comment type="caution">
    <text evidence="1">The sequence shown here is derived from an EMBL/GenBank/DDBJ whole genome shotgun (WGS) entry which is preliminary data.</text>
</comment>
<organism evidence="1 2">
    <name type="scientific">Kordia periserrulae</name>
    <dbReference type="NCBI Taxonomy" id="701523"/>
    <lineage>
        <taxon>Bacteria</taxon>
        <taxon>Pseudomonadati</taxon>
        <taxon>Bacteroidota</taxon>
        <taxon>Flavobacteriia</taxon>
        <taxon>Flavobacteriales</taxon>
        <taxon>Flavobacteriaceae</taxon>
        <taxon>Kordia</taxon>
    </lineage>
</organism>
<dbReference type="Proteomes" id="UP000244090">
    <property type="component" value="Unassembled WGS sequence"/>
</dbReference>
<accession>A0A2T6BGT9</accession>
<dbReference type="AlphaFoldDB" id="A0A2T6BGT9"/>
<keyword evidence="2" id="KW-1185">Reference proteome</keyword>
<proteinExistence type="predicted"/>
<gene>
    <name evidence="1" type="ORF">C8N46_1215</name>
</gene>
<name>A0A2T6BGT9_9FLAO</name>
<evidence type="ECO:0000313" key="1">
    <source>
        <dbReference type="EMBL" id="PTX55288.1"/>
    </source>
</evidence>
<evidence type="ECO:0000313" key="2">
    <source>
        <dbReference type="Proteomes" id="UP000244090"/>
    </source>
</evidence>
<sequence length="99" mass="11060">MAMIDRTGTISAKLITADTILDLKQLNQRGVHHLTLRNRGNQTVMINGIDDVKPDEIFVVEVPFAVVNSSFRIDFVATEEAVPNPRLVIWYGTLHCPSN</sequence>
<protein>
    <submittedName>
        <fullName evidence="1">Uncharacterized protein</fullName>
    </submittedName>
</protein>